<dbReference type="OrthoDB" id="9784823at2"/>
<dbReference type="AlphaFoldDB" id="A0A1G9Y8S3"/>
<dbReference type="GO" id="GO:0003677">
    <property type="term" value="F:DNA binding"/>
    <property type="evidence" value="ECO:0007669"/>
    <property type="project" value="InterPro"/>
</dbReference>
<proteinExistence type="inferred from homology"/>
<keyword evidence="6" id="KW-0680">Restriction system</keyword>
<protein>
    <recommendedName>
        <fullName evidence="2">site-specific DNA-methyltransferase (adenine-specific)</fullName>
        <ecNumber evidence="2">2.1.1.72</ecNumber>
    </recommendedName>
</protein>
<keyword evidence="11" id="KW-1185">Reference proteome</keyword>
<dbReference type="STRING" id="211114.SAMN04489726_4649"/>
<evidence type="ECO:0000256" key="5">
    <source>
        <dbReference type="ARBA" id="ARBA00022691"/>
    </source>
</evidence>
<sequence>MGSDAEQEEVLFVTITQQDLEARLWRAANALRGPVDPADFKTYVFPMLFWKWISDTWVYEHDEALEDYGNDLNEEIEADYHRFEMPKGTLWNEVTTEVTNLGAEIAKAFQRIEKANPRSLAGVFGDASWGNKERIPETALLGLIKAFNEIRLDPSTVSHDLLGAGYEYLLKNFADESGKKAGEFFTPREVVNLIVGVLRPEPGESVHDPTCGSGGMLVATINQVREQGKDHRTLRVYGQEVNLTTASIARMNLFLHEIEDFEIKRGDTLRAPAFKDANGTLRQFDVVIANPPFSLTDWGADRWPADPRAFCGIPPAKNGDYAFIQHMISSIKPTSGRVGVVMPHGVLFRGGAEARIRQCLIEKDLLDAVIGLPPNLFYSTTIPACILVFRDQKAAERKNHVLFVDGSARFVKGKNQNRMTDEDIKILIKAYETGEDPDDDGGANVRLVPFDEIKDNGFDLNIGRYIKVAAEETADLGTALVAYADARQKRLDTEAAMFKRLAAAGIDLSMFEVSGE</sequence>
<feature type="domain" description="DNA methylase adenine-specific" evidence="8">
    <location>
        <begin position="158"/>
        <end position="472"/>
    </location>
</feature>
<comment type="similarity">
    <text evidence="1">Belongs to the N(4)/N(6)-methyltransferase family.</text>
</comment>
<dbReference type="PROSITE" id="PS00092">
    <property type="entry name" value="N6_MTASE"/>
    <property type="match status" value="1"/>
</dbReference>
<dbReference type="GO" id="GO:0009307">
    <property type="term" value="P:DNA restriction-modification system"/>
    <property type="evidence" value="ECO:0007669"/>
    <property type="project" value="UniProtKB-KW"/>
</dbReference>
<evidence type="ECO:0000256" key="3">
    <source>
        <dbReference type="ARBA" id="ARBA00022603"/>
    </source>
</evidence>
<gene>
    <name evidence="10" type="ORF">SAMN04489726_4649</name>
</gene>
<dbReference type="SUPFAM" id="SSF53335">
    <property type="entry name" value="S-adenosyl-L-methionine-dependent methyltransferases"/>
    <property type="match status" value="1"/>
</dbReference>
<dbReference type="Gene3D" id="3.40.50.150">
    <property type="entry name" value="Vaccinia Virus protein VP39"/>
    <property type="match status" value="1"/>
</dbReference>
<evidence type="ECO:0000256" key="6">
    <source>
        <dbReference type="ARBA" id="ARBA00022747"/>
    </source>
</evidence>
<comment type="catalytic activity">
    <reaction evidence="7">
        <text>a 2'-deoxyadenosine in DNA + S-adenosyl-L-methionine = an N(6)-methyl-2'-deoxyadenosine in DNA + S-adenosyl-L-homocysteine + H(+)</text>
        <dbReference type="Rhea" id="RHEA:15197"/>
        <dbReference type="Rhea" id="RHEA-COMP:12418"/>
        <dbReference type="Rhea" id="RHEA-COMP:12419"/>
        <dbReference type="ChEBI" id="CHEBI:15378"/>
        <dbReference type="ChEBI" id="CHEBI:57856"/>
        <dbReference type="ChEBI" id="CHEBI:59789"/>
        <dbReference type="ChEBI" id="CHEBI:90615"/>
        <dbReference type="ChEBI" id="CHEBI:90616"/>
        <dbReference type="EC" id="2.1.1.72"/>
    </reaction>
</comment>
<evidence type="ECO:0000313" key="10">
    <source>
        <dbReference type="EMBL" id="SDN05056.1"/>
    </source>
</evidence>
<keyword evidence="4" id="KW-0808">Transferase</keyword>
<dbReference type="Pfam" id="PF02384">
    <property type="entry name" value="N6_Mtase"/>
    <property type="match status" value="1"/>
</dbReference>
<name>A0A1G9Y8S3_ALLAB</name>
<feature type="domain" description="N6 adenine-specific DNA methyltransferase N-terminal" evidence="9">
    <location>
        <begin position="20"/>
        <end position="146"/>
    </location>
</feature>
<dbReference type="InterPro" id="IPR029063">
    <property type="entry name" value="SAM-dependent_MTases_sf"/>
</dbReference>
<dbReference type="InterPro" id="IPR003356">
    <property type="entry name" value="DNA_methylase_A-5"/>
</dbReference>
<dbReference type="Proteomes" id="UP000183376">
    <property type="component" value="Chromosome I"/>
</dbReference>
<dbReference type="GO" id="GO:0009007">
    <property type="term" value="F:site-specific DNA-methyltransferase (adenine-specific) activity"/>
    <property type="evidence" value="ECO:0007669"/>
    <property type="project" value="UniProtKB-EC"/>
</dbReference>
<dbReference type="EC" id="2.1.1.72" evidence="2"/>
<organism evidence="10 11">
    <name type="scientific">Allokutzneria albata</name>
    <name type="common">Kibdelosporangium albatum</name>
    <dbReference type="NCBI Taxonomy" id="211114"/>
    <lineage>
        <taxon>Bacteria</taxon>
        <taxon>Bacillati</taxon>
        <taxon>Actinomycetota</taxon>
        <taxon>Actinomycetes</taxon>
        <taxon>Pseudonocardiales</taxon>
        <taxon>Pseudonocardiaceae</taxon>
        <taxon>Allokutzneria</taxon>
    </lineage>
</organism>
<keyword evidence="3" id="KW-0489">Methyltransferase</keyword>
<evidence type="ECO:0000256" key="4">
    <source>
        <dbReference type="ARBA" id="ARBA00022679"/>
    </source>
</evidence>
<dbReference type="InterPro" id="IPR038333">
    <property type="entry name" value="T1MK-like_N_sf"/>
</dbReference>
<dbReference type="InterPro" id="IPR002052">
    <property type="entry name" value="DNA_methylase_N6_adenine_CS"/>
</dbReference>
<dbReference type="InterPro" id="IPR051537">
    <property type="entry name" value="DNA_Adenine_Mtase"/>
</dbReference>
<dbReference type="GO" id="GO:0032259">
    <property type="term" value="P:methylation"/>
    <property type="evidence" value="ECO:0007669"/>
    <property type="project" value="UniProtKB-KW"/>
</dbReference>
<dbReference type="GO" id="GO:0008170">
    <property type="term" value="F:N-methyltransferase activity"/>
    <property type="evidence" value="ECO:0007669"/>
    <property type="project" value="InterPro"/>
</dbReference>
<evidence type="ECO:0000313" key="11">
    <source>
        <dbReference type="Proteomes" id="UP000183376"/>
    </source>
</evidence>
<evidence type="ECO:0000256" key="1">
    <source>
        <dbReference type="ARBA" id="ARBA00006594"/>
    </source>
</evidence>
<reference evidence="10 11" key="1">
    <citation type="submission" date="2016-10" db="EMBL/GenBank/DDBJ databases">
        <authorList>
            <person name="de Groot N.N."/>
        </authorList>
    </citation>
    <scope>NUCLEOTIDE SEQUENCE [LARGE SCALE GENOMIC DNA]</scope>
    <source>
        <strain evidence="10 11">DSM 44149</strain>
    </source>
</reference>
<dbReference type="Gene3D" id="1.20.1260.30">
    <property type="match status" value="1"/>
</dbReference>
<dbReference type="REBASE" id="162793">
    <property type="entry name" value="M.Aal44149ORF4649P"/>
</dbReference>
<evidence type="ECO:0000256" key="7">
    <source>
        <dbReference type="ARBA" id="ARBA00047942"/>
    </source>
</evidence>
<keyword evidence="5" id="KW-0949">S-adenosyl-L-methionine</keyword>
<dbReference type="PANTHER" id="PTHR42933:SF3">
    <property type="entry name" value="TYPE I RESTRICTION ENZYME MJAVIII METHYLASE SUBUNIT"/>
    <property type="match status" value="1"/>
</dbReference>
<evidence type="ECO:0000259" key="9">
    <source>
        <dbReference type="Pfam" id="PF12161"/>
    </source>
</evidence>
<dbReference type="PRINTS" id="PR00507">
    <property type="entry name" value="N12N6MTFRASE"/>
</dbReference>
<evidence type="ECO:0000259" key="8">
    <source>
        <dbReference type="Pfam" id="PF02384"/>
    </source>
</evidence>
<accession>A0A1G9Y8S3</accession>
<dbReference type="PANTHER" id="PTHR42933">
    <property type="entry name" value="SLR6095 PROTEIN"/>
    <property type="match status" value="1"/>
</dbReference>
<dbReference type="eggNOG" id="COG0286">
    <property type="taxonomic scope" value="Bacteria"/>
</dbReference>
<dbReference type="EMBL" id="LT629701">
    <property type="protein sequence ID" value="SDN05056.1"/>
    <property type="molecule type" value="Genomic_DNA"/>
</dbReference>
<evidence type="ECO:0000256" key="2">
    <source>
        <dbReference type="ARBA" id="ARBA00011900"/>
    </source>
</evidence>
<dbReference type="Pfam" id="PF12161">
    <property type="entry name" value="HsdM_N"/>
    <property type="match status" value="1"/>
</dbReference>
<dbReference type="InterPro" id="IPR022749">
    <property type="entry name" value="D12N6_MeTrfase_N"/>
</dbReference>